<dbReference type="InterPro" id="IPR050344">
    <property type="entry name" value="Peptidase_M1_aminopeptidases"/>
</dbReference>
<comment type="cofactor">
    <cofactor evidence="2">
        <name>Zn(2+)</name>
        <dbReference type="ChEBI" id="CHEBI:29105"/>
    </cofactor>
</comment>
<dbReference type="GO" id="GO:0005737">
    <property type="term" value="C:cytoplasm"/>
    <property type="evidence" value="ECO:0007669"/>
    <property type="project" value="TreeGrafter"/>
</dbReference>
<gene>
    <name evidence="17" type="primary">pepN</name>
    <name evidence="17" type="ORF">ER308_16240</name>
</gene>
<dbReference type="GO" id="GO:0070006">
    <property type="term" value="F:metalloaminopeptidase activity"/>
    <property type="evidence" value="ECO:0007669"/>
    <property type="project" value="TreeGrafter"/>
</dbReference>
<evidence type="ECO:0000256" key="1">
    <source>
        <dbReference type="ARBA" id="ARBA00000098"/>
    </source>
</evidence>
<dbReference type="InterPro" id="IPR012778">
    <property type="entry name" value="Pept_M1_aminopeptidase"/>
</dbReference>
<organism evidence="17 18">
    <name type="scientific">Egibacter rhizosphaerae</name>
    <dbReference type="NCBI Taxonomy" id="1670831"/>
    <lineage>
        <taxon>Bacteria</taxon>
        <taxon>Bacillati</taxon>
        <taxon>Actinomycetota</taxon>
        <taxon>Nitriliruptoria</taxon>
        <taxon>Egibacterales</taxon>
        <taxon>Egibacteraceae</taxon>
        <taxon>Egibacter</taxon>
    </lineage>
</organism>
<dbReference type="SUPFAM" id="SSF63737">
    <property type="entry name" value="Leukotriene A4 hydrolase N-terminal domain"/>
    <property type="match status" value="1"/>
</dbReference>
<evidence type="ECO:0000256" key="13">
    <source>
        <dbReference type="ARBA" id="ARBA00031533"/>
    </source>
</evidence>
<dbReference type="Proteomes" id="UP000291469">
    <property type="component" value="Chromosome"/>
</dbReference>
<comment type="similarity">
    <text evidence="3">Belongs to the peptidase M1 family.</text>
</comment>
<dbReference type="EMBL" id="CP036402">
    <property type="protein sequence ID" value="QBI20970.1"/>
    <property type="molecule type" value="Genomic_DNA"/>
</dbReference>
<evidence type="ECO:0000256" key="2">
    <source>
        <dbReference type="ARBA" id="ARBA00001947"/>
    </source>
</evidence>
<dbReference type="GO" id="GO:0043171">
    <property type="term" value="P:peptide catabolic process"/>
    <property type="evidence" value="ECO:0007669"/>
    <property type="project" value="TreeGrafter"/>
</dbReference>
<dbReference type="InterPro" id="IPR001930">
    <property type="entry name" value="Peptidase_M1"/>
</dbReference>
<dbReference type="OrthoDB" id="100605at2"/>
<dbReference type="Gene3D" id="1.10.390.10">
    <property type="entry name" value="Neutral Protease Domain 2"/>
    <property type="match status" value="1"/>
</dbReference>
<keyword evidence="10" id="KW-0862">Zinc</keyword>
<comment type="catalytic activity">
    <reaction evidence="1">
        <text>Release of an N-terminal amino acid, Xaa-|-Yaa- from a peptide, amide or arylamide. Xaa is preferably Ala, but may be most amino acids including Pro (slow action). When a terminal hydrophobic residue is followed by a prolyl residue, the two may be released as an intact Xaa-Pro dipeptide.</text>
        <dbReference type="EC" id="3.4.11.2"/>
    </reaction>
</comment>
<dbReference type="GO" id="GO:0016020">
    <property type="term" value="C:membrane"/>
    <property type="evidence" value="ECO:0007669"/>
    <property type="project" value="TreeGrafter"/>
</dbReference>
<dbReference type="PANTHER" id="PTHR11533">
    <property type="entry name" value="PROTEASE M1 ZINC METALLOPROTEASE"/>
    <property type="match status" value="1"/>
</dbReference>
<reference evidence="17 18" key="1">
    <citation type="submission" date="2019-01" db="EMBL/GenBank/DDBJ databases">
        <title>Egibacter rhizosphaerae EGI 80759T.</title>
        <authorList>
            <person name="Chen D.-D."/>
            <person name="Tian Y."/>
            <person name="Jiao J.-Y."/>
            <person name="Zhang X.-T."/>
            <person name="Zhang Y.-G."/>
            <person name="Zhang Y."/>
            <person name="Xiao M."/>
            <person name="Shu W.-S."/>
            <person name="Li W.-J."/>
        </authorList>
    </citation>
    <scope>NUCLEOTIDE SEQUENCE [LARGE SCALE GENOMIC DNA]</scope>
    <source>
        <strain evidence="17 18">EGI 80759</strain>
    </source>
</reference>
<dbReference type="Gene3D" id="2.60.40.1730">
    <property type="entry name" value="tricorn interacting facor f3 domain"/>
    <property type="match status" value="1"/>
</dbReference>
<feature type="domain" description="ERAP1-like C-terminal" evidence="15">
    <location>
        <begin position="542"/>
        <end position="849"/>
    </location>
</feature>
<dbReference type="CDD" id="cd09602">
    <property type="entry name" value="M1_APN"/>
    <property type="match status" value="1"/>
</dbReference>
<keyword evidence="9 17" id="KW-0378">Hydrolase</keyword>
<dbReference type="Pfam" id="PF01433">
    <property type="entry name" value="Peptidase_M1"/>
    <property type="match status" value="1"/>
</dbReference>
<evidence type="ECO:0000256" key="6">
    <source>
        <dbReference type="ARBA" id="ARBA00022438"/>
    </source>
</evidence>
<evidence type="ECO:0000256" key="9">
    <source>
        <dbReference type="ARBA" id="ARBA00022801"/>
    </source>
</evidence>
<dbReference type="RefSeq" id="WP_131155963.1">
    <property type="nucleotide sequence ID" value="NZ_CP036402.1"/>
</dbReference>
<dbReference type="GO" id="GO:0005615">
    <property type="term" value="C:extracellular space"/>
    <property type="evidence" value="ECO:0007669"/>
    <property type="project" value="TreeGrafter"/>
</dbReference>
<dbReference type="InterPro" id="IPR014782">
    <property type="entry name" value="Peptidase_M1_dom"/>
</dbReference>
<dbReference type="AlphaFoldDB" id="A0A411YIA6"/>
<sequence length="862" mass="95035">MHANLTREEARARAELVSDVAYVVELDLREGDDPAVPTFRTRTTVSFHARRPEAATFLDLDASELLAASLNGEPVPSDAYDGTRLHLDGLEERNVVEVTARAAYERSGVGLHRFFDPTDGAAYLHTQFEPFDANRVYACFDQPDLKAPFRLVVTAPPAWTVIGNQPPDGEPVPVDPVTPEAGRTWRFGATPPISTYLTAVCAGPFHAVHDTWRPSPEAREFGAQPVTLGLYARESLAPHLDTDALFDVTRRGLEWFTTAFRHPYPFADYEQLFVPEFNWGAMENPGCITFSEQFVFRSRVTDASRQARASTILHEMAHMWFGDLVTMRWWDDLWLNESFATYAGTRALAEATEFTDAWASFSVGTKAWAITQDQLPSTHPIAADIPDAESVRTHFDGITYAKGASVLVQLAAWVGDKAFFDGLAAYFSRHAWDNAELGDFLAALEEGSGRDLAAWSRTWLETSGIATLRPTVESDADGRYTHVQVHQEVPDAHPTRRPHRLALGCYDDDGQWITRRERIELDVDGAITDVPDLVGAARPDLLVPNDGDLTFAKLRLDETSLATLERGLPRIAEPLARAVCWGALWDLTRDAELPASRFVGLAADHAPSEGTIPLLQVVTRRVEHAIAAFVEPSRREDARQRMWAAAQAALGDAAPGSDAQLQWARVAAAVAADTEHREWVRGLLGGNVVIEGLEVDVDLRWYLLVALAAHGDVDEDRIDEEARRDPTDMGARRAAAARAARPDPTAKAHAWEQLTISDEPSLALRRAIAEGFWQPGQEALLAPFVTEYPETVAHAWRDRNVEEAITITTAAYPRTVVGTEAVETADAALARGDLPAPARRTVAEERDHTLRALRAREADATG</sequence>
<evidence type="ECO:0000256" key="8">
    <source>
        <dbReference type="ARBA" id="ARBA00022723"/>
    </source>
</evidence>
<keyword evidence="8" id="KW-0479">Metal-binding</keyword>
<dbReference type="FunFam" id="1.10.390.10:FF:000004">
    <property type="entry name" value="Aminopeptidase N"/>
    <property type="match status" value="1"/>
</dbReference>
<dbReference type="GO" id="GO:0008270">
    <property type="term" value="F:zinc ion binding"/>
    <property type="evidence" value="ECO:0007669"/>
    <property type="project" value="InterPro"/>
</dbReference>
<dbReference type="PRINTS" id="PR00756">
    <property type="entry name" value="ALADIPTASE"/>
</dbReference>
<dbReference type="InterPro" id="IPR024571">
    <property type="entry name" value="ERAP1-like_C_dom"/>
</dbReference>
<evidence type="ECO:0000259" key="15">
    <source>
        <dbReference type="Pfam" id="PF11838"/>
    </source>
</evidence>
<evidence type="ECO:0000256" key="10">
    <source>
        <dbReference type="ARBA" id="ARBA00022833"/>
    </source>
</evidence>
<evidence type="ECO:0000256" key="12">
    <source>
        <dbReference type="ARBA" id="ARBA00029811"/>
    </source>
</evidence>
<dbReference type="InterPro" id="IPR027268">
    <property type="entry name" value="Peptidase_M4/M1_CTD_sf"/>
</dbReference>
<evidence type="ECO:0000259" key="14">
    <source>
        <dbReference type="Pfam" id="PF01433"/>
    </source>
</evidence>
<dbReference type="Pfam" id="PF17900">
    <property type="entry name" value="Peptidase_M1_N"/>
    <property type="match status" value="1"/>
</dbReference>
<proteinExistence type="inferred from homology"/>
<dbReference type="GO" id="GO:0006508">
    <property type="term" value="P:proteolysis"/>
    <property type="evidence" value="ECO:0007669"/>
    <property type="project" value="UniProtKB-KW"/>
</dbReference>
<dbReference type="PANTHER" id="PTHR11533:SF174">
    <property type="entry name" value="PUROMYCIN-SENSITIVE AMINOPEPTIDASE-RELATED"/>
    <property type="match status" value="1"/>
</dbReference>
<evidence type="ECO:0000256" key="4">
    <source>
        <dbReference type="ARBA" id="ARBA00012564"/>
    </source>
</evidence>
<dbReference type="InterPro" id="IPR045357">
    <property type="entry name" value="Aminopeptidase_N-like_N"/>
</dbReference>
<keyword evidence="18" id="KW-1185">Reference proteome</keyword>
<keyword evidence="11" id="KW-0482">Metalloprotease</keyword>
<evidence type="ECO:0000259" key="16">
    <source>
        <dbReference type="Pfam" id="PF17900"/>
    </source>
</evidence>
<protein>
    <recommendedName>
        <fullName evidence="5">Aminopeptidase N</fullName>
        <ecNumber evidence="4">3.4.11.2</ecNumber>
    </recommendedName>
    <alternativeName>
        <fullName evidence="12">Alanine aminopeptidase</fullName>
    </alternativeName>
    <alternativeName>
        <fullName evidence="13">Lysyl aminopeptidase</fullName>
    </alternativeName>
</protein>
<dbReference type="Pfam" id="PF11838">
    <property type="entry name" value="ERAP1_C"/>
    <property type="match status" value="1"/>
</dbReference>
<dbReference type="GO" id="GO:0042277">
    <property type="term" value="F:peptide binding"/>
    <property type="evidence" value="ECO:0007669"/>
    <property type="project" value="TreeGrafter"/>
</dbReference>
<evidence type="ECO:0000313" key="17">
    <source>
        <dbReference type="EMBL" id="QBI20970.1"/>
    </source>
</evidence>
<evidence type="ECO:0000313" key="18">
    <source>
        <dbReference type="Proteomes" id="UP000291469"/>
    </source>
</evidence>
<accession>A0A411YIA6</accession>
<evidence type="ECO:0000256" key="11">
    <source>
        <dbReference type="ARBA" id="ARBA00023049"/>
    </source>
</evidence>
<name>A0A411YIA6_9ACTN</name>
<feature type="domain" description="Aminopeptidase N-like N-terminal" evidence="16">
    <location>
        <begin position="107"/>
        <end position="197"/>
    </location>
</feature>
<feature type="domain" description="Peptidase M1 membrane alanine aminopeptidase" evidence="14">
    <location>
        <begin position="246"/>
        <end position="459"/>
    </location>
</feature>
<dbReference type="InterPro" id="IPR042097">
    <property type="entry name" value="Aminopeptidase_N-like_N_sf"/>
</dbReference>
<dbReference type="KEGG" id="erz:ER308_16240"/>
<evidence type="ECO:0000256" key="3">
    <source>
        <dbReference type="ARBA" id="ARBA00010136"/>
    </source>
</evidence>
<dbReference type="GO" id="GO:0016285">
    <property type="term" value="F:alanyl aminopeptidase activity"/>
    <property type="evidence" value="ECO:0007669"/>
    <property type="project" value="UniProtKB-EC"/>
</dbReference>
<keyword evidence="6 17" id="KW-0031">Aminopeptidase</keyword>
<evidence type="ECO:0000256" key="5">
    <source>
        <dbReference type="ARBA" id="ARBA00015611"/>
    </source>
</evidence>
<dbReference type="SUPFAM" id="SSF55486">
    <property type="entry name" value="Metalloproteases ('zincins'), catalytic domain"/>
    <property type="match status" value="1"/>
</dbReference>
<keyword evidence="7" id="KW-0645">Protease</keyword>
<dbReference type="NCBIfam" id="TIGR02412">
    <property type="entry name" value="pepN_strep_liv"/>
    <property type="match status" value="1"/>
</dbReference>
<evidence type="ECO:0000256" key="7">
    <source>
        <dbReference type="ARBA" id="ARBA00022670"/>
    </source>
</evidence>
<dbReference type="EC" id="3.4.11.2" evidence="4"/>